<proteinExistence type="predicted"/>
<protein>
    <submittedName>
        <fullName evidence="1">Uncharacterized protein</fullName>
    </submittedName>
</protein>
<dbReference type="Proteomes" id="UP000558488">
    <property type="component" value="Unassembled WGS sequence"/>
</dbReference>
<evidence type="ECO:0000313" key="2">
    <source>
        <dbReference type="Proteomes" id="UP000558488"/>
    </source>
</evidence>
<comment type="caution">
    <text evidence="1">The sequence shown here is derived from an EMBL/GenBank/DDBJ whole genome shotgun (WGS) entry which is preliminary data.</text>
</comment>
<reference evidence="1 2" key="1">
    <citation type="journal article" date="2020" name="Nature">
        <title>Six reference-quality genomes reveal evolution of bat adaptations.</title>
        <authorList>
            <person name="Jebb D."/>
            <person name="Huang Z."/>
            <person name="Pippel M."/>
            <person name="Hughes G.M."/>
            <person name="Lavrichenko K."/>
            <person name="Devanna P."/>
            <person name="Winkler S."/>
            <person name="Jermiin L.S."/>
            <person name="Skirmuntt E.C."/>
            <person name="Katzourakis A."/>
            <person name="Burkitt-Gray L."/>
            <person name="Ray D.A."/>
            <person name="Sullivan K.A.M."/>
            <person name="Roscito J.G."/>
            <person name="Kirilenko B.M."/>
            <person name="Davalos L.M."/>
            <person name="Corthals A.P."/>
            <person name="Power M.L."/>
            <person name="Jones G."/>
            <person name="Ransome R.D."/>
            <person name="Dechmann D.K.N."/>
            <person name="Locatelli A.G."/>
            <person name="Puechmaille S.J."/>
            <person name="Fedrigo O."/>
            <person name="Jarvis E.D."/>
            <person name="Hiller M."/>
            <person name="Vernes S.C."/>
            <person name="Myers E.W."/>
            <person name="Teeling E.C."/>
        </authorList>
    </citation>
    <scope>NUCLEOTIDE SEQUENCE [LARGE SCALE GENOMIC DNA]</scope>
    <source>
        <strain evidence="1">MPipKuh1</strain>
        <tissue evidence="1">Flight muscle</tissue>
    </source>
</reference>
<sequence length="122" mass="14012">MILMPRSNLRQIKFKSLRMRLGPRDLIVEPRQICCCRPEETRLRSQHNPCPSSLPTKCGIQGDEHIMTAPGVARSADSERSTCPSLRRQWSQVSHLIGHLRIMGLSLLIYEIGPNDIRRWVI</sequence>
<dbReference type="EMBL" id="JACAGB010000021">
    <property type="protein sequence ID" value="KAF6309694.1"/>
    <property type="molecule type" value="Genomic_DNA"/>
</dbReference>
<keyword evidence="2" id="KW-1185">Reference proteome</keyword>
<gene>
    <name evidence="1" type="ORF">mPipKuh1_009144</name>
</gene>
<name>A0A7J7UA28_PIPKU</name>
<dbReference type="AlphaFoldDB" id="A0A7J7UA28"/>
<accession>A0A7J7UA28</accession>
<organism evidence="1 2">
    <name type="scientific">Pipistrellus kuhlii</name>
    <name type="common">Kuhl's pipistrelle</name>
    <dbReference type="NCBI Taxonomy" id="59472"/>
    <lineage>
        <taxon>Eukaryota</taxon>
        <taxon>Metazoa</taxon>
        <taxon>Chordata</taxon>
        <taxon>Craniata</taxon>
        <taxon>Vertebrata</taxon>
        <taxon>Euteleostomi</taxon>
        <taxon>Mammalia</taxon>
        <taxon>Eutheria</taxon>
        <taxon>Laurasiatheria</taxon>
        <taxon>Chiroptera</taxon>
        <taxon>Yangochiroptera</taxon>
        <taxon>Vespertilionidae</taxon>
        <taxon>Pipistrellus</taxon>
    </lineage>
</organism>
<evidence type="ECO:0000313" key="1">
    <source>
        <dbReference type="EMBL" id="KAF6309694.1"/>
    </source>
</evidence>